<accession>A0A1G5PSE7</accession>
<proteinExistence type="predicted"/>
<evidence type="ECO:0000256" key="1">
    <source>
        <dbReference type="SAM" id="Phobius"/>
    </source>
</evidence>
<feature type="transmembrane region" description="Helical" evidence="1">
    <location>
        <begin position="69"/>
        <end position="93"/>
    </location>
</feature>
<keyword evidence="3" id="KW-1185">Reference proteome</keyword>
<keyword evidence="1" id="KW-0472">Membrane</keyword>
<dbReference type="EMBL" id="FMWD01000002">
    <property type="protein sequence ID" value="SCZ52120.1"/>
    <property type="molecule type" value="Genomic_DNA"/>
</dbReference>
<keyword evidence="1" id="KW-1133">Transmembrane helix</keyword>
<dbReference type="AlphaFoldDB" id="A0A1G5PSE7"/>
<evidence type="ECO:0000313" key="3">
    <source>
        <dbReference type="Proteomes" id="UP000199648"/>
    </source>
</evidence>
<dbReference type="OrthoDB" id="9154331at2"/>
<feature type="transmembrane region" description="Helical" evidence="1">
    <location>
        <begin position="12"/>
        <end position="33"/>
    </location>
</feature>
<organism evidence="2 3">
    <name type="scientific">Thiohalomonas denitrificans</name>
    <dbReference type="NCBI Taxonomy" id="415747"/>
    <lineage>
        <taxon>Bacteria</taxon>
        <taxon>Pseudomonadati</taxon>
        <taxon>Pseudomonadota</taxon>
        <taxon>Gammaproteobacteria</taxon>
        <taxon>Thiohalomonadales</taxon>
        <taxon>Thiohalomonadaceae</taxon>
        <taxon>Thiohalomonas</taxon>
    </lineage>
</organism>
<sequence length="101" mass="11299">MDPTFDVPQVITFAAIAVMGYCLWLVFNLKGRIPGGIVGKSWDTLLWLVGLFAVGYISTPFFSAMPESILRLVVACIFFFGAIYVLITVKLIYRVIQEVMD</sequence>
<reference evidence="2 3" key="1">
    <citation type="submission" date="2016-10" db="EMBL/GenBank/DDBJ databases">
        <authorList>
            <person name="de Groot N.N."/>
        </authorList>
    </citation>
    <scope>NUCLEOTIDE SEQUENCE [LARGE SCALE GENOMIC DNA]</scope>
    <source>
        <strain evidence="2 3">HLD2</strain>
    </source>
</reference>
<feature type="transmembrane region" description="Helical" evidence="1">
    <location>
        <begin position="45"/>
        <end position="63"/>
    </location>
</feature>
<gene>
    <name evidence="2" type="ORF">SAMN03097708_00674</name>
</gene>
<dbReference type="STRING" id="415747.SAMN03097708_00674"/>
<keyword evidence="1" id="KW-0812">Transmembrane</keyword>
<protein>
    <submittedName>
        <fullName evidence="2">Uncharacterized protein</fullName>
    </submittedName>
</protein>
<dbReference type="Proteomes" id="UP000199648">
    <property type="component" value="Unassembled WGS sequence"/>
</dbReference>
<evidence type="ECO:0000313" key="2">
    <source>
        <dbReference type="EMBL" id="SCZ52120.1"/>
    </source>
</evidence>
<dbReference type="RefSeq" id="WP_092992619.1">
    <property type="nucleotide sequence ID" value="NZ_FMWD01000002.1"/>
</dbReference>
<name>A0A1G5PSE7_9GAMM</name>